<organism evidence="6 7">
    <name type="scientific">Mycobacterium sherrisii</name>
    <dbReference type="NCBI Taxonomy" id="243061"/>
    <lineage>
        <taxon>Bacteria</taxon>
        <taxon>Bacillati</taxon>
        <taxon>Actinomycetota</taxon>
        <taxon>Actinomycetes</taxon>
        <taxon>Mycobacteriales</taxon>
        <taxon>Mycobacteriaceae</taxon>
        <taxon>Mycobacterium</taxon>
        <taxon>Mycobacterium simiae complex</taxon>
    </lineage>
</organism>
<dbReference type="InterPro" id="IPR009057">
    <property type="entry name" value="Homeodomain-like_sf"/>
</dbReference>
<evidence type="ECO:0000256" key="4">
    <source>
        <dbReference type="PROSITE-ProRule" id="PRU00335"/>
    </source>
</evidence>
<protein>
    <submittedName>
        <fullName evidence="6">TetR family transcriptional regulator</fullName>
    </submittedName>
</protein>
<evidence type="ECO:0000256" key="3">
    <source>
        <dbReference type="ARBA" id="ARBA00023163"/>
    </source>
</evidence>
<keyword evidence="2 4" id="KW-0238">DNA-binding</keyword>
<dbReference type="PROSITE" id="PS50977">
    <property type="entry name" value="HTH_TETR_2"/>
    <property type="match status" value="1"/>
</dbReference>
<dbReference type="InterPro" id="IPR050109">
    <property type="entry name" value="HTH-type_TetR-like_transc_reg"/>
</dbReference>
<dbReference type="GO" id="GO:0003700">
    <property type="term" value="F:DNA-binding transcription factor activity"/>
    <property type="evidence" value="ECO:0007669"/>
    <property type="project" value="TreeGrafter"/>
</dbReference>
<evidence type="ECO:0000256" key="2">
    <source>
        <dbReference type="ARBA" id="ARBA00023125"/>
    </source>
</evidence>
<keyword evidence="3" id="KW-0804">Transcription</keyword>
<dbReference type="InterPro" id="IPR036271">
    <property type="entry name" value="Tet_transcr_reg_TetR-rel_C_sf"/>
</dbReference>
<comment type="caution">
    <text evidence="6">The sequence shown here is derived from an EMBL/GenBank/DDBJ whole genome shotgun (WGS) entry which is preliminary data.</text>
</comment>
<dbReference type="GO" id="GO:0000976">
    <property type="term" value="F:transcription cis-regulatory region binding"/>
    <property type="evidence" value="ECO:0007669"/>
    <property type="project" value="TreeGrafter"/>
</dbReference>
<dbReference type="SUPFAM" id="SSF46689">
    <property type="entry name" value="Homeodomain-like"/>
    <property type="match status" value="1"/>
</dbReference>
<reference evidence="7" key="1">
    <citation type="submission" date="2016-09" db="EMBL/GenBank/DDBJ databases">
        <authorList>
            <person name="Greninger A.L."/>
            <person name="Jerome K.R."/>
            <person name="Mcnair B."/>
            <person name="Wallis C."/>
            <person name="Fang F."/>
        </authorList>
    </citation>
    <scope>NUCLEOTIDE SEQUENCE [LARGE SCALE GENOMIC DNA]</scope>
    <source>
        <strain evidence="7">BC1_M4</strain>
    </source>
</reference>
<evidence type="ECO:0000256" key="1">
    <source>
        <dbReference type="ARBA" id="ARBA00023015"/>
    </source>
</evidence>
<dbReference type="Proteomes" id="UP000094224">
    <property type="component" value="Unassembled WGS sequence"/>
</dbReference>
<dbReference type="SUPFAM" id="SSF48498">
    <property type="entry name" value="Tetracyclin repressor-like, C-terminal domain"/>
    <property type="match status" value="1"/>
</dbReference>
<feature type="DNA-binding region" description="H-T-H motif" evidence="4">
    <location>
        <begin position="33"/>
        <end position="52"/>
    </location>
</feature>
<evidence type="ECO:0000313" key="7">
    <source>
        <dbReference type="Proteomes" id="UP000094224"/>
    </source>
</evidence>
<dbReference type="InterPro" id="IPR001647">
    <property type="entry name" value="HTH_TetR"/>
</dbReference>
<gene>
    <name evidence="6" type="ORF">BHQ21_10150</name>
</gene>
<dbReference type="PRINTS" id="PR00455">
    <property type="entry name" value="HTHTETR"/>
</dbReference>
<accession>A0A1E3SYE6</accession>
<dbReference type="PANTHER" id="PTHR30055:SF234">
    <property type="entry name" value="HTH-TYPE TRANSCRIPTIONAL REGULATOR BETI"/>
    <property type="match status" value="1"/>
</dbReference>
<name>A0A1E3SYE6_9MYCO</name>
<dbReference type="EMBL" id="MIHC01000014">
    <property type="protein sequence ID" value="ODR07080.1"/>
    <property type="molecule type" value="Genomic_DNA"/>
</dbReference>
<dbReference type="AlphaFoldDB" id="A0A1E3SYE6"/>
<evidence type="ECO:0000259" key="5">
    <source>
        <dbReference type="PROSITE" id="PS50977"/>
    </source>
</evidence>
<keyword evidence="7" id="KW-1185">Reference proteome</keyword>
<proteinExistence type="predicted"/>
<dbReference type="PANTHER" id="PTHR30055">
    <property type="entry name" value="HTH-TYPE TRANSCRIPTIONAL REGULATOR RUTR"/>
    <property type="match status" value="1"/>
</dbReference>
<evidence type="ECO:0000313" key="6">
    <source>
        <dbReference type="EMBL" id="ODR07080.1"/>
    </source>
</evidence>
<dbReference type="Gene3D" id="1.10.357.10">
    <property type="entry name" value="Tetracycline Repressor, domain 2"/>
    <property type="match status" value="1"/>
</dbReference>
<sequence>MPTRREQTSSESRQLLISAAAELFAEQGFRRTTFVDIAQRSGISRGSIPWHFGNKDGLLEAVVEEITKSLIHAPPPGDNPGENLDELREFIRQPTTRLLITLIAEAVEPDSPVHGFYAELHRTMRKWLKNWTEQMPLPAGVSRDDVVTVLTGALIGIHQQWRVAPEEIDLDQTFAAFKAVFLKLQHN</sequence>
<feature type="domain" description="HTH tetR-type" evidence="5">
    <location>
        <begin position="10"/>
        <end position="70"/>
    </location>
</feature>
<keyword evidence="1" id="KW-0805">Transcription regulation</keyword>
<dbReference type="Pfam" id="PF00440">
    <property type="entry name" value="TetR_N"/>
    <property type="match status" value="1"/>
</dbReference>